<feature type="compositionally biased region" description="Basic residues" evidence="1">
    <location>
        <begin position="67"/>
        <end position="79"/>
    </location>
</feature>
<gene>
    <name evidence="2" type="ORF">chiPu_0031400</name>
</gene>
<protein>
    <submittedName>
        <fullName evidence="2">Uncharacterized protein</fullName>
    </submittedName>
</protein>
<evidence type="ECO:0000256" key="1">
    <source>
        <dbReference type="SAM" id="MobiDB-lite"/>
    </source>
</evidence>
<dbReference type="Proteomes" id="UP000287033">
    <property type="component" value="Unassembled WGS sequence"/>
</dbReference>
<accession>A0A401TX71</accession>
<evidence type="ECO:0000313" key="3">
    <source>
        <dbReference type="Proteomes" id="UP000287033"/>
    </source>
</evidence>
<feature type="compositionally biased region" description="Polar residues" evidence="1">
    <location>
        <begin position="7"/>
        <end position="25"/>
    </location>
</feature>
<proteinExistence type="predicted"/>
<keyword evidence="3" id="KW-1185">Reference proteome</keyword>
<sequence>SARASLRHNQTLTPSQSTPRLTSQRDPAGPTDRTHHTHRGGNVTITSVTDRPRGFRATPTRPWAQRHNQHPSSHHHRATSQRDPAGPSDRTSHTTPAGENVTITPDNVTEGPRGS</sequence>
<dbReference type="EMBL" id="BEZZ01208736">
    <property type="protein sequence ID" value="GCC47232.1"/>
    <property type="molecule type" value="Genomic_DNA"/>
</dbReference>
<reference evidence="2 3" key="1">
    <citation type="journal article" date="2018" name="Nat. Ecol. Evol.">
        <title>Shark genomes provide insights into elasmobranch evolution and the origin of vertebrates.</title>
        <authorList>
            <person name="Hara Y"/>
            <person name="Yamaguchi K"/>
            <person name="Onimaru K"/>
            <person name="Kadota M"/>
            <person name="Koyanagi M"/>
            <person name="Keeley SD"/>
            <person name="Tatsumi K"/>
            <person name="Tanaka K"/>
            <person name="Motone F"/>
            <person name="Kageyama Y"/>
            <person name="Nozu R"/>
            <person name="Adachi N"/>
            <person name="Nishimura O"/>
            <person name="Nakagawa R"/>
            <person name="Tanegashima C"/>
            <person name="Kiyatake I"/>
            <person name="Matsumoto R"/>
            <person name="Murakumo K"/>
            <person name="Nishida K"/>
            <person name="Terakita A"/>
            <person name="Kuratani S"/>
            <person name="Sato K"/>
            <person name="Hyodo S Kuraku.S."/>
        </authorList>
    </citation>
    <scope>NUCLEOTIDE SEQUENCE [LARGE SCALE GENOMIC DNA]</scope>
</reference>
<comment type="caution">
    <text evidence="2">The sequence shown here is derived from an EMBL/GenBank/DDBJ whole genome shotgun (WGS) entry which is preliminary data.</text>
</comment>
<organism evidence="2 3">
    <name type="scientific">Chiloscyllium punctatum</name>
    <name type="common">Brownbanded bambooshark</name>
    <name type="synonym">Hemiscyllium punctatum</name>
    <dbReference type="NCBI Taxonomy" id="137246"/>
    <lineage>
        <taxon>Eukaryota</taxon>
        <taxon>Metazoa</taxon>
        <taxon>Chordata</taxon>
        <taxon>Craniata</taxon>
        <taxon>Vertebrata</taxon>
        <taxon>Chondrichthyes</taxon>
        <taxon>Elasmobranchii</taxon>
        <taxon>Galeomorphii</taxon>
        <taxon>Galeoidea</taxon>
        <taxon>Orectolobiformes</taxon>
        <taxon>Hemiscylliidae</taxon>
        <taxon>Chiloscyllium</taxon>
    </lineage>
</organism>
<feature type="non-terminal residue" evidence="2">
    <location>
        <position position="1"/>
    </location>
</feature>
<feature type="compositionally biased region" description="Polar residues" evidence="1">
    <location>
        <begin position="93"/>
        <end position="107"/>
    </location>
</feature>
<dbReference type="AlphaFoldDB" id="A0A401TX71"/>
<feature type="region of interest" description="Disordered" evidence="1">
    <location>
        <begin position="1"/>
        <end position="115"/>
    </location>
</feature>
<evidence type="ECO:0000313" key="2">
    <source>
        <dbReference type="EMBL" id="GCC47232.1"/>
    </source>
</evidence>
<name>A0A401TX71_CHIPU</name>